<reference evidence="2" key="1">
    <citation type="submission" date="2021-02" db="EMBL/GenBank/DDBJ databases">
        <authorList>
            <person name="Nowell W R."/>
        </authorList>
    </citation>
    <scope>NUCLEOTIDE SEQUENCE</scope>
</reference>
<accession>A0A819SGU7</accession>
<proteinExistence type="predicted"/>
<name>A0A819SGU7_9BILA</name>
<evidence type="ECO:0000313" key="1">
    <source>
        <dbReference type="EMBL" id="CAF1250575.1"/>
    </source>
</evidence>
<protein>
    <submittedName>
        <fullName evidence="2">Uncharacterized protein</fullName>
    </submittedName>
</protein>
<dbReference type="Proteomes" id="UP000663845">
    <property type="component" value="Unassembled WGS sequence"/>
</dbReference>
<organism evidence="2 3">
    <name type="scientific">Adineta steineri</name>
    <dbReference type="NCBI Taxonomy" id="433720"/>
    <lineage>
        <taxon>Eukaryota</taxon>
        <taxon>Metazoa</taxon>
        <taxon>Spiralia</taxon>
        <taxon>Gnathifera</taxon>
        <taxon>Rotifera</taxon>
        <taxon>Eurotatoria</taxon>
        <taxon>Bdelloidea</taxon>
        <taxon>Adinetida</taxon>
        <taxon>Adinetidae</taxon>
        <taxon>Adineta</taxon>
    </lineage>
</organism>
<sequence length="203" mass="23735">MCTQSYDIPKISVKDNEMKDLLKYLYQNELILKENGAIKLIATSTFKNLLKTTPINIPLRSTIQKVKQVDNENLMYSIKTNKINKNKEKKENNLINDDEIFWLLLPNGFNTQNMSSISIIDDQTLFLKRVCRHQFDFHQLSFKSLLKLSRKKFCNQYSSTLMKAHGSAAILPLSSDKQNLYQLNYHHEGGAHYWYIIPSEDRK</sequence>
<dbReference type="EMBL" id="CAJOAZ010004544">
    <property type="protein sequence ID" value="CAF4064219.1"/>
    <property type="molecule type" value="Genomic_DNA"/>
</dbReference>
<dbReference type="AlphaFoldDB" id="A0A819SGU7"/>
<dbReference type="Proteomes" id="UP000663844">
    <property type="component" value="Unassembled WGS sequence"/>
</dbReference>
<dbReference type="Gene3D" id="2.60.120.650">
    <property type="entry name" value="Cupin"/>
    <property type="match status" value="1"/>
</dbReference>
<comment type="caution">
    <text evidence="2">The sequence shown here is derived from an EMBL/GenBank/DDBJ whole genome shotgun (WGS) entry which is preliminary data.</text>
</comment>
<evidence type="ECO:0000313" key="3">
    <source>
        <dbReference type="Proteomes" id="UP000663844"/>
    </source>
</evidence>
<evidence type="ECO:0000313" key="2">
    <source>
        <dbReference type="EMBL" id="CAF4064219.1"/>
    </source>
</evidence>
<gene>
    <name evidence="1" type="ORF">JYZ213_LOCUS29592</name>
    <name evidence="2" type="ORF">OXD698_LOCUS33320</name>
</gene>
<dbReference type="EMBL" id="CAJNOG010000456">
    <property type="protein sequence ID" value="CAF1250575.1"/>
    <property type="molecule type" value="Genomic_DNA"/>
</dbReference>